<name>A0ACC2TIU7_9FUNG</name>
<comment type="caution">
    <text evidence="1">The sequence shown here is derived from an EMBL/GenBank/DDBJ whole genome shotgun (WGS) entry which is preliminary data.</text>
</comment>
<dbReference type="Proteomes" id="UP001165960">
    <property type="component" value="Unassembled WGS sequence"/>
</dbReference>
<proteinExistence type="predicted"/>
<organism evidence="1 2">
    <name type="scientific">Entomophthora muscae</name>
    <dbReference type="NCBI Taxonomy" id="34485"/>
    <lineage>
        <taxon>Eukaryota</taxon>
        <taxon>Fungi</taxon>
        <taxon>Fungi incertae sedis</taxon>
        <taxon>Zoopagomycota</taxon>
        <taxon>Entomophthoromycotina</taxon>
        <taxon>Entomophthoromycetes</taxon>
        <taxon>Entomophthorales</taxon>
        <taxon>Entomophthoraceae</taxon>
        <taxon>Entomophthora</taxon>
    </lineage>
</organism>
<gene>
    <name evidence="1" type="ORF">DSO57_1007726</name>
</gene>
<evidence type="ECO:0000313" key="1">
    <source>
        <dbReference type="EMBL" id="KAJ9074306.1"/>
    </source>
</evidence>
<keyword evidence="2" id="KW-1185">Reference proteome</keyword>
<evidence type="ECO:0000313" key="2">
    <source>
        <dbReference type="Proteomes" id="UP001165960"/>
    </source>
</evidence>
<protein>
    <submittedName>
        <fullName evidence="1">Uncharacterized protein</fullName>
    </submittedName>
</protein>
<dbReference type="EMBL" id="QTSX02002863">
    <property type="protein sequence ID" value="KAJ9074306.1"/>
    <property type="molecule type" value="Genomic_DNA"/>
</dbReference>
<sequence length="151" mass="16719">MSDQLTADQISELNEAFALFDKNGDGSISVEELGEVMKSLGQNPTPDELQAMIKEADADGDGTIDQEEFQILMARRLQGCDFEQEQQAAFRVFDQNGDGYISKSELKQVMSSLGEKLSDADLDEMIREADIDGDGQISYDEFSKMMNAKTV</sequence>
<reference evidence="1" key="1">
    <citation type="submission" date="2022-04" db="EMBL/GenBank/DDBJ databases">
        <title>Genome of the entomopathogenic fungus Entomophthora muscae.</title>
        <authorList>
            <person name="Elya C."/>
            <person name="Lovett B.R."/>
            <person name="Lee E."/>
            <person name="Macias A.M."/>
            <person name="Hajek A.E."/>
            <person name="De Bivort B.L."/>
            <person name="Kasson M.T."/>
            <person name="De Fine Licht H.H."/>
            <person name="Stajich J.E."/>
        </authorList>
    </citation>
    <scope>NUCLEOTIDE SEQUENCE</scope>
    <source>
        <strain evidence="1">Berkeley</strain>
    </source>
</reference>
<accession>A0ACC2TIU7</accession>